<gene>
    <name evidence="2" type="ORF">H0H81_008357</name>
</gene>
<dbReference type="Pfam" id="PF16862">
    <property type="entry name" value="Glyco_hydro_79C"/>
    <property type="match status" value="1"/>
</dbReference>
<dbReference type="InterPro" id="IPR031728">
    <property type="entry name" value="GlcAase_C"/>
</dbReference>
<reference evidence="2" key="2">
    <citation type="submission" date="2021-10" db="EMBL/GenBank/DDBJ databases">
        <title>Phylogenomics reveals ancestral predisposition of the termite-cultivated fungus Termitomyces towards a domesticated lifestyle.</title>
        <authorList>
            <person name="Auxier B."/>
            <person name="Grum-Grzhimaylo A."/>
            <person name="Cardenas M.E."/>
            <person name="Lodge J.D."/>
            <person name="Laessoe T."/>
            <person name="Pedersen O."/>
            <person name="Smith M.E."/>
            <person name="Kuyper T.W."/>
            <person name="Franco-Molano E.A."/>
            <person name="Baroni T.J."/>
            <person name="Aanen D.K."/>
        </authorList>
    </citation>
    <scope>NUCLEOTIDE SEQUENCE</scope>
    <source>
        <strain evidence="2">D49</strain>
    </source>
</reference>
<evidence type="ECO:0000313" key="2">
    <source>
        <dbReference type="EMBL" id="KAG5651520.1"/>
    </source>
</evidence>
<proteinExistence type="predicted"/>
<reference evidence="2" key="1">
    <citation type="submission" date="2021-02" db="EMBL/GenBank/DDBJ databases">
        <authorList>
            <person name="Nieuwenhuis M."/>
            <person name="Van De Peppel L.J.J."/>
        </authorList>
    </citation>
    <scope>NUCLEOTIDE SEQUENCE</scope>
    <source>
        <strain evidence="2">D49</strain>
    </source>
</reference>
<dbReference type="InterPro" id="IPR052974">
    <property type="entry name" value="GH79_Enzymes"/>
</dbReference>
<comment type="caution">
    <text evidence="2">The sequence shown here is derived from an EMBL/GenBank/DDBJ whole genome shotgun (WGS) entry which is preliminary data.</text>
</comment>
<dbReference type="AlphaFoldDB" id="A0A9P7GQ96"/>
<dbReference type="OrthoDB" id="2796951at2759"/>
<dbReference type="InterPro" id="IPR017853">
    <property type="entry name" value="GH"/>
</dbReference>
<keyword evidence="3" id="KW-1185">Reference proteome</keyword>
<accession>A0A9P7GQ96</accession>
<dbReference type="EMBL" id="JABCKI010000231">
    <property type="protein sequence ID" value="KAG5651520.1"/>
    <property type="molecule type" value="Genomic_DNA"/>
</dbReference>
<dbReference type="PANTHER" id="PTHR36183">
    <property type="entry name" value="BETA-GLUCURONIDASE"/>
    <property type="match status" value="1"/>
</dbReference>
<sequence>MDRWTDWIGTTSRNEFFFNTLDNLKQITGKPPQIRVGANSEDRTNFQQDIQFAQAIFPPPTAVVPYPETTSMLVGDSYYATTRFLPPGTRVTWGVNFGTYNITAAVLQTRSIVGAFASPEIRDAGIVLDYLEIGNEPDLYRNNGLRLSNYSTTQWVGEWLTFAKEVAAAGGLSANSHTKFIGGSFAGAGHSAGFYPQAAFDAGLLTGPGKLISAQGAPGVSNTAGAALWTLDYALFAAQLRISSVFFHVGIGFKYSLIQPATLDRSILDGSPLPEPIAPHVQPQYYAAIIAAEAIGNTGDAKILEINIDHPRISGYAFYENDRLVRAVLINSKAFLPESTSRSSIHIDLGFASPVVAGFEKMKVKRLVINRATDPSGLTWGGQTYETSDGRVNGVLNEETKSIAEGVDIKDTEAILLKFY</sequence>
<evidence type="ECO:0000313" key="3">
    <source>
        <dbReference type="Proteomes" id="UP000717328"/>
    </source>
</evidence>
<dbReference type="Proteomes" id="UP000717328">
    <property type="component" value="Unassembled WGS sequence"/>
</dbReference>
<organism evidence="2 3">
    <name type="scientific">Sphagnurus paluster</name>
    <dbReference type="NCBI Taxonomy" id="117069"/>
    <lineage>
        <taxon>Eukaryota</taxon>
        <taxon>Fungi</taxon>
        <taxon>Dikarya</taxon>
        <taxon>Basidiomycota</taxon>
        <taxon>Agaricomycotina</taxon>
        <taxon>Agaricomycetes</taxon>
        <taxon>Agaricomycetidae</taxon>
        <taxon>Agaricales</taxon>
        <taxon>Tricholomatineae</taxon>
        <taxon>Lyophyllaceae</taxon>
        <taxon>Sphagnurus</taxon>
    </lineage>
</organism>
<evidence type="ECO:0000259" key="1">
    <source>
        <dbReference type="Pfam" id="PF16862"/>
    </source>
</evidence>
<feature type="domain" description="Beta-glucuronidase C-terminal" evidence="1">
    <location>
        <begin position="315"/>
        <end position="416"/>
    </location>
</feature>
<name>A0A9P7GQ96_9AGAR</name>
<dbReference type="PANTHER" id="PTHR36183:SF2">
    <property type="entry name" value="BETA-GLUCURONIDASE C-TERMINAL DOMAIN-CONTAINING PROTEIN"/>
    <property type="match status" value="1"/>
</dbReference>
<dbReference type="Gene3D" id="3.20.20.80">
    <property type="entry name" value="Glycosidases"/>
    <property type="match status" value="2"/>
</dbReference>
<dbReference type="SUPFAM" id="SSF51445">
    <property type="entry name" value="(Trans)glycosidases"/>
    <property type="match status" value="1"/>
</dbReference>
<protein>
    <recommendedName>
        <fullName evidence="1">Beta-glucuronidase C-terminal domain-containing protein</fullName>
    </recommendedName>
</protein>